<dbReference type="Proteomes" id="UP000000856">
    <property type="component" value="Segment"/>
</dbReference>
<dbReference type="InterPro" id="IPR022599">
    <property type="entry name" value="Phage_MS2_lysis"/>
</dbReference>
<feature type="transmembrane region" description="Helical" evidence="1">
    <location>
        <begin position="22"/>
        <end position="51"/>
    </location>
</feature>
<dbReference type="EMBL" id="AF227250">
    <property type="protein sequence ID" value="AAF67675.1"/>
    <property type="molecule type" value="Genomic_RNA"/>
</dbReference>
<dbReference type="Pfam" id="PF11125">
    <property type="entry name" value="Phage_MS2_lysis"/>
    <property type="match status" value="1"/>
</dbReference>
<organismHost>
    <name type="scientific">Escherichia coli</name>
    <dbReference type="NCBI Taxonomy" id="562"/>
</organismHost>
<accession>Q9MBL1</accession>
<evidence type="ECO:0000313" key="2">
    <source>
        <dbReference type="EMBL" id="AAF67675.1"/>
    </source>
</evidence>
<proteinExistence type="predicted"/>
<keyword evidence="1" id="KW-0812">Transmembrane</keyword>
<organism evidence="2 3">
    <name type="scientific">Enterobacteria phage KU1</name>
    <name type="common">Bacteriophage Ku1</name>
    <dbReference type="NCBI Taxonomy" id="12021"/>
    <lineage>
        <taxon>Viruses</taxon>
        <taxon>Riboviria</taxon>
        <taxon>Orthornavirae</taxon>
        <taxon>Lenarviricota</taxon>
        <taxon>Leviviricetes</taxon>
        <taxon>Norzivirales</taxon>
        <taxon>Fiersviridae</taxon>
        <taxon>Emesvirus</taxon>
        <taxon>Escherichia phage BZ13</taxon>
    </lineage>
</organism>
<reference evidence="2 3" key="1">
    <citation type="journal article" date="1996" name="Virology">
        <title>RNA phage KU1 has an insertion of 18 nucleotides in the start codon of its lysis gene.</title>
        <authorList>
            <person name="Groeneveld H."/>
            <person name="Oudot F."/>
            <person name="van Duin J.V."/>
        </authorList>
    </citation>
    <scope>NUCLEOTIDE SEQUENCE</scope>
</reference>
<evidence type="ECO:0000313" key="3">
    <source>
        <dbReference type="Proteomes" id="UP000000856"/>
    </source>
</evidence>
<keyword evidence="1" id="KW-0472">Membrane</keyword>
<evidence type="ECO:0000256" key="1">
    <source>
        <dbReference type="SAM" id="Phobius"/>
    </source>
</evidence>
<keyword evidence="1" id="KW-1133">Transmembrane helix</keyword>
<protein>
    <submittedName>
        <fullName evidence="2">Lysis protein</fullName>
    </submittedName>
</protein>
<name>Q9MBL1_BPKU1</name>
<sequence>MGQKAFKHKENLCSDSQRSKRLYVWIALAIVLSDFTSIFSHWIWGLLILILRTLMDLPTFVMNV</sequence>